<dbReference type="Proteomes" id="UP000335636">
    <property type="component" value="Unassembled WGS sequence"/>
</dbReference>
<evidence type="ECO:0000313" key="3">
    <source>
        <dbReference type="Proteomes" id="UP000335636"/>
    </source>
</evidence>
<name>A0A5E4C0X3_MARMO</name>
<evidence type="ECO:0000313" key="2">
    <source>
        <dbReference type="EMBL" id="VTJ74542.1"/>
    </source>
</evidence>
<evidence type="ECO:0000256" key="1">
    <source>
        <dbReference type="SAM" id="MobiDB-lite"/>
    </source>
</evidence>
<protein>
    <submittedName>
        <fullName evidence="2">Uncharacterized protein</fullName>
    </submittedName>
</protein>
<organism evidence="2 3">
    <name type="scientific">Marmota monax</name>
    <name type="common">Woodchuck</name>
    <dbReference type="NCBI Taxonomy" id="9995"/>
    <lineage>
        <taxon>Eukaryota</taxon>
        <taxon>Metazoa</taxon>
        <taxon>Chordata</taxon>
        <taxon>Craniata</taxon>
        <taxon>Vertebrata</taxon>
        <taxon>Euteleostomi</taxon>
        <taxon>Mammalia</taxon>
        <taxon>Eutheria</taxon>
        <taxon>Euarchontoglires</taxon>
        <taxon>Glires</taxon>
        <taxon>Rodentia</taxon>
        <taxon>Sciuromorpha</taxon>
        <taxon>Sciuridae</taxon>
        <taxon>Xerinae</taxon>
        <taxon>Marmotini</taxon>
        <taxon>Marmota</taxon>
    </lineage>
</organism>
<reference evidence="2" key="1">
    <citation type="submission" date="2019-04" db="EMBL/GenBank/DDBJ databases">
        <authorList>
            <person name="Alioto T."/>
            <person name="Alioto T."/>
        </authorList>
    </citation>
    <scope>NUCLEOTIDE SEQUENCE [LARGE SCALE GENOMIC DNA]</scope>
</reference>
<feature type="compositionally biased region" description="Polar residues" evidence="1">
    <location>
        <begin position="66"/>
        <end position="76"/>
    </location>
</feature>
<comment type="caution">
    <text evidence="2">The sequence shown here is derived from an EMBL/GenBank/DDBJ whole genome shotgun (WGS) entry which is preliminary data.</text>
</comment>
<accession>A0A5E4C0X3</accession>
<feature type="region of interest" description="Disordered" evidence="1">
    <location>
        <begin position="62"/>
        <end position="96"/>
    </location>
</feature>
<dbReference type="EMBL" id="CABDUW010000750">
    <property type="protein sequence ID" value="VTJ74542.1"/>
    <property type="molecule type" value="Genomic_DNA"/>
</dbReference>
<gene>
    <name evidence="2" type="ORF">MONAX_5E014362</name>
</gene>
<keyword evidence="3" id="KW-1185">Reference proteome</keyword>
<dbReference type="AlphaFoldDB" id="A0A5E4C0X3"/>
<sequence length="228" mass="24948">MEPPSLTRDWSCPCWRGEEKGLQVPEWQGGQEPGKWIRRRSNGTLSTFLRPPRATITVIRGEDEMSQSSSVAKASTGSVPVGAPGPAGPGSDPPHAHPRMEIGISPTWAKTTSQDISGQCPACQQVNAQQERWTHSGVRNLGELPGDHWEIGFTEVRPPSSSYTFLFIFVDTFSGWPEVYPTKFLLNKVPPGCELPVTRRSAVRPAFTAATGNFIALTSLKVLHRLST</sequence>
<proteinExistence type="predicted"/>